<dbReference type="InterPro" id="IPR036457">
    <property type="entry name" value="PPM-type-like_dom_sf"/>
</dbReference>
<evidence type="ECO:0000313" key="3">
    <source>
        <dbReference type="Proteomes" id="UP001165082"/>
    </source>
</evidence>
<dbReference type="CDD" id="cd00143">
    <property type="entry name" value="PP2Cc"/>
    <property type="match status" value="1"/>
</dbReference>
<dbReference type="AlphaFoldDB" id="A0A9W6ZL84"/>
<dbReference type="EMBL" id="BRXZ01003321">
    <property type="protein sequence ID" value="GMH52539.1"/>
    <property type="molecule type" value="Genomic_DNA"/>
</dbReference>
<sequence length="186" mass="20376">MQGACEEGMLGCDKRIRSLNKIDGEDCDESGCTACVIFISENFISCANLGDTRAVLCRNGEVLEMSHDHKPTNPDETKRIERAGARVTRKRVNAAIAPEVITRRRQVETDEFIVCCCDGIWDVMSNKEVVDYVRGKLQEGDSSLSVISAELINKCLGEGSKDNMSVVIMLLPAGDKLIPKACCSVM</sequence>
<dbReference type="GO" id="GO:0004722">
    <property type="term" value="F:protein serine/threonine phosphatase activity"/>
    <property type="evidence" value="ECO:0007669"/>
    <property type="project" value="InterPro"/>
</dbReference>
<dbReference type="SUPFAM" id="SSF81606">
    <property type="entry name" value="PP2C-like"/>
    <property type="match status" value="1"/>
</dbReference>
<feature type="domain" description="PPM-type phosphatase" evidence="1">
    <location>
        <begin position="1"/>
        <end position="171"/>
    </location>
</feature>
<reference evidence="2" key="1">
    <citation type="submission" date="2022-07" db="EMBL/GenBank/DDBJ databases">
        <title>Genome analysis of Parmales, a sister group of diatoms, reveals the evolutionary specialization of diatoms from phago-mixotrophs to photoautotrophs.</title>
        <authorList>
            <person name="Ban H."/>
            <person name="Sato S."/>
            <person name="Yoshikawa S."/>
            <person name="Kazumasa Y."/>
            <person name="Nakamura Y."/>
            <person name="Ichinomiya M."/>
            <person name="Saitoh K."/>
            <person name="Sato N."/>
            <person name="Blanc-Mathieu R."/>
            <person name="Endo H."/>
            <person name="Kuwata A."/>
            <person name="Ogata H."/>
        </authorList>
    </citation>
    <scope>NUCLEOTIDE SEQUENCE</scope>
</reference>
<accession>A0A9W6ZL84</accession>
<keyword evidence="3" id="KW-1185">Reference proteome</keyword>
<dbReference type="PROSITE" id="PS51746">
    <property type="entry name" value="PPM_2"/>
    <property type="match status" value="1"/>
</dbReference>
<dbReference type="Gene3D" id="3.60.40.10">
    <property type="entry name" value="PPM-type phosphatase domain"/>
    <property type="match status" value="1"/>
</dbReference>
<protein>
    <recommendedName>
        <fullName evidence="1">PPM-type phosphatase domain-containing protein</fullName>
    </recommendedName>
</protein>
<evidence type="ECO:0000259" key="1">
    <source>
        <dbReference type="PROSITE" id="PS51746"/>
    </source>
</evidence>
<comment type="caution">
    <text evidence="2">The sequence shown here is derived from an EMBL/GenBank/DDBJ whole genome shotgun (WGS) entry which is preliminary data.</text>
</comment>
<dbReference type="InterPro" id="IPR001932">
    <property type="entry name" value="PPM-type_phosphatase-like_dom"/>
</dbReference>
<dbReference type="OrthoDB" id="10264738at2759"/>
<organism evidence="2 3">
    <name type="scientific">Triparma retinervis</name>
    <dbReference type="NCBI Taxonomy" id="2557542"/>
    <lineage>
        <taxon>Eukaryota</taxon>
        <taxon>Sar</taxon>
        <taxon>Stramenopiles</taxon>
        <taxon>Ochrophyta</taxon>
        <taxon>Bolidophyceae</taxon>
        <taxon>Parmales</taxon>
        <taxon>Triparmaceae</taxon>
        <taxon>Triparma</taxon>
    </lineage>
</organism>
<proteinExistence type="predicted"/>
<dbReference type="SMART" id="SM00332">
    <property type="entry name" value="PP2Cc"/>
    <property type="match status" value="1"/>
</dbReference>
<gene>
    <name evidence="2" type="ORF">TrRE_jg11294</name>
</gene>
<name>A0A9W6ZL84_9STRA</name>
<dbReference type="PANTHER" id="PTHR47992">
    <property type="entry name" value="PROTEIN PHOSPHATASE"/>
    <property type="match status" value="1"/>
</dbReference>
<dbReference type="Pfam" id="PF00481">
    <property type="entry name" value="PP2C"/>
    <property type="match status" value="1"/>
</dbReference>
<dbReference type="InterPro" id="IPR015655">
    <property type="entry name" value="PP2C"/>
</dbReference>
<evidence type="ECO:0000313" key="2">
    <source>
        <dbReference type="EMBL" id="GMH52539.1"/>
    </source>
</evidence>
<dbReference type="Proteomes" id="UP001165082">
    <property type="component" value="Unassembled WGS sequence"/>
</dbReference>